<dbReference type="AlphaFoldDB" id="A0A6T9Y9V9"/>
<feature type="DNA-binding region" description="H-T-H motif" evidence="2">
    <location>
        <begin position="30"/>
        <end position="49"/>
    </location>
</feature>
<sequence>MHYKKKLNKKNIWIERAFSILVEEGSSGISANRIAYDLGITRGAFYHHFKDVEDFHNEVLKSWYYRGSHLLIEKLNNSYSDKGLVALREFAWSLPHELDIAMRSWALHYGLASDYQSKMDADRIEYIYKIYRDYALPEKSDELVMMYSKLAYFSFIGMQSLMPTLKTEELFCFRDFLSELIDKNLEIIIKEVD</sequence>
<evidence type="ECO:0000313" key="4">
    <source>
        <dbReference type="EMBL" id="CAB9495191.1"/>
    </source>
</evidence>
<keyword evidence="1 2" id="KW-0238">DNA-binding</keyword>
<gene>
    <name evidence="4" type="ORF">ALFOR1_40590</name>
</gene>
<dbReference type="Proteomes" id="UP000509458">
    <property type="component" value="Chromosome"/>
</dbReference>
<name>A0A6T9Y9V9_ALTMA</name>
<evidence type="ECO:0000256" key="2">
    <source>
        <dbReference type="PROSITE-ProRule" id="PRU00335"/>
    </source>
</evidence>
<reference evidence="4 5" key="1">
    <citation type="submission" date="2020-06" db="EMBL/GenBank/DDBJ databases">
        <authorList>
            <person name="Duchaud E."/>
        </authorList>
    </citation>
    <scope>NUCLEOTIDE SEQUENCE [LARGE SCALE GENOMIC DNA]</scope>
    <source>
        <strain evidence="4">Alteromonas fortis</strain>
    </source>
</reference>
<organism evidence="4 5">
    <name type="scientific">Alteromonas macleodii</name>
    <name type="common">Pseudoalteromonas macleodii</name>
    <dbReference type="NCBI Taxonomy" id="28108"/>
    <lineage>
        <taxon>Bacteria</taxon>
        <taxon>Pseudomonadati</taxon>
        <taxon>Pseudomonadota</taxon>
        <taxon>Gammaproteobacteria</taxon>
        <taxon>Alteromonadales</taxon>
        <taxon>Alteromonadaceae</taxon>
        <taxon>Alteromonas/Salinimonas group</taxon>
        <taxon>Alteromonas</taxon>
    </lineage>
</organism>
<evidence type="ECO:0000313" key="5">
    <source>
        <dbReference type="Proteomes" id="UP000509458"/>
    </source>
</evidence>
<dbReference type="PROSITE" id="PS50977">
    <property type="entry name" value="HTH_TETR_2"/>
    <property type="match status" value="1"/>
</dbReference>
<proteinExistence type="predicted"/>
<dbReference type="Gene3D" id="1.10.357.10">
    <property type="entry name" value="Tetracycline Repressor, domain 2"/>
    <property type="match status" value="1"/>
</dbReference>
<dbReference type="Pfam" id="PF00440">
    <property type="entry name" value="TetR_N"/>
    <property type="match status" value="1"/>
</dbReference>
<dbReference type="GO" id="GO:0003677">
    <property type="term" value="F:DNA binding"/>
    <property type="evidence" value="ECO:0007669"/>
    <property type="project" value="UniProtKB-UniRule"/>
</dbReference>
<evidence type="ECO:0000256" key="1">
    <source>
        <dbReference type="ARBA" id="ARBA00023125"/>
    </source>
</evidence>
<dbReference type="InterPro" id="IPR009057">
    <property type="entry name" value="Homeodomain-like_sf"/>
</dbReference>
<dbReference type="RefSeq" id="WP_179984442.1">
    <property type="nucleotide sequence ID" value="NZ_LR812090.1"/>
</dbReference>
<dbReference type="InterPro" id="IPR001647">
    <property type="entry name" value="HTH_TetR"/>
</dbReference>
<protein>
    <recommendedName>
        <fullName evidence="3">HTH tetR-type domain-containing protein</fullName>
    </recommendedName>
</protein>
<dbReference type="EMBL" id="LR812090">
    <property type="protein sequence ID" value="CAB9495191.1"/>
    <property type="molecule type" value="Genomic_DNA"/>
</dbReference>
<accession>A0A6T9Y9V9</accession>
<evidence type="ECO:0000259" key="3">
    <source>
        <dbReference type="PROSITE" id="PS50977"/>
    </source>
</evidence>
<dbReference type="SUPFAM" id="SSF46689">
    <property type="entry name" value="Homeodomain-like"/>
    <property type="match status" value="1"/>
</dbReference>
<feature type="domain" description="HTH tetR-type" evidence="3">
    <location>
        <begin position="7"/>
        <end position="67"/>
    </location>
</feature>